<proteinExistence type="predicted"/>
<keyword evidence="3" id="KW-1185">Reference proteome</keyword>
<dbReference type="Proteomes" id="UP001642484">
    <property type="component" value="Unassembled WGS sequence"/>
</dbReference>
<feature type="compositionally biased region" description="Basic residues" evidence="1">
    <location>
        <begin position="280"/>
        <end position="290"/>
    </location>
</feature>
<sequence>MRLSSEDALASLRGRLGNLTLKRLKDHAYSRQKALSCETSQALVAMKTRLEAGRPVEVAEKDMEQWFVHTDAAYERDAKTGGLVVELKLTVVEGVLPYFQEDEEEGSSRGCWAKFRRGVMWARAFFMRFGISIQRSCVVRAYDKFLFLWLEHFGQNHIPSVGTLCALVIAHQRLPDKGDVAKAWAEEAREVLGDPLQEWPLPAHDFIDAVHRWGSLRREEAVELILEIETALAAPPELKDNVGEDARAPEKHVEDTLREYAPVPEKQVEGAAADKTSLALKRRAHPKPKTKPKDNVGEDDRVPEKHVEDNEREDAPVLEKQVKAGVKVNTTSRLKTMKTSILLICNDSSSLQWPRRPQ</sequence>
<feature type="compositionally biased region" description="Basic and acidic residues" evidence="1">
    <location>
        <begin position="291"/>
        <end position="318"/>
    </location>
</feature>
<name>A0ABP0HBU9_9DINO</name>
<dbReference type="EMBL" id="CAXAMN010000092">
    <property type="protein sequence ID" value="CAK8986315.1"/>
    <property type="molecule type" value="Genomic_DNA"/>
</dbReference>
<organism evidence="2 3">
    <name type="scientific">Durusdinium trenchii</name>
    <dbReference type="NCBI Taxonomy" id="1381693"/>
    <lineage>
        <taxon>Eukaryota</taxon>
        <taxon>Sar</taxon>
        <taxon>Alveolata</taxon>
        <taxon>Dinophyceae</taxon>
        <taxon>Suessiales</taxon>
        <taxon>Symbiodiniaceae</taxon>
        <taxon>Durusdinium</taxon>
    </lineage>
</organism>
<reference evidence="2 3" key="1">
    <citation type="submission" date="2024-02" db="EMBL/GenBank/DDBJ databases">
        <authorList>
            <person name="Chen Y."/>
            <person name="Shah S."/>
            <person name="Dougan E. K."/>
            <person name="Thang M."/>
            <person name="Chan C."/>
        </authorList>
    </citation>
    <scope>NUCLEOTIDE SEQUENCE [LARGE SCALE GENOMIC DNA]</scope>
</reference>
<protein>
    <submittedName>
        <fullName evidence="2">Uncharacterized protein</fullName>
    </submittedName>
</protein>
<feature type="region of interest" description="Disordered" evidence="1">
    <location>
        <begin position="259"/>
        <end position="318"/>
    </location>
</feature>
<evidence type="ECO:0000313" key="3">
    <source>
        <dbReference type="Proteomes" id="UP001642484"/>
    </source>
</evidence>
<gene>
    <name evidence="2" type="ORF">CCMP2556_LOCUS464</name>
</gene>
<comment type="caution">
    <text evidence="2">The sequence shown here is derived from an EMBL/GenBank/DDBJ whole genome shotgun (WGS) entry which is preliminary data.</text>
</comment>
<evidence type="ECO:0000256" key="1">
    <source>
        <dbReference type="SAM" id="MobiDB-lite"/>
    </source>
</evidence>
<accession>A0ABP0HBU9</accession>
<evidence type="ECO:0000313" key="2">
    <source>
        <dbReference type="EMBL" id="CAK8986315.1"/>
    </source>
</evidence>